<dbReference type="InterPro" id="IPR052235">
    <property type="entry name" value="Nephronectin_domain"/>
</dbReference>
<evidence type="ECO:0000256" key="3">
    <source>
        <dbReference type="ARBA" id="ARBA00022525"/>
    </source>
</evidence>
<dbReference type="EnsemblMetazoa" id="XM_038205339.1">
    <property type="protein sequence ID" value="XP_038061267.1"/>
    <property type="gene ID" value="LOC119731995"/>
</dbReference>
<dbReference type="Gene3D" id="2.10.25.10">
    <property type="entry name" value="Laminin"/>
    <property type="match status" value="13"/>
</dbReference>
<dbReference type="PANTHER" id="PTHR24050">
    <property type="entry name" value="PA14 DOMAIN-CONTAINING PROTEIN"/>
    <property type="match status" value="1"/>
</dbReference>
<keyword evidence="16" id="KW-1185">Reference proteome</keyword>
<dbReference type="RefSeq" id="XP_038061264.1">
    <property type="nucleotide sequence ID" value="XM_038205336.1"/>
</dbReference>
<dbReference type="InterPro" id="IPR018097">
    <property type="entry name" value="EGF_Ca-bd_CS"/>
</dbReference>
<dbReference type="PROSITE" id="PS50026">
    <property type="entry name" value="EGF_3"/>
    <property type="match status" value="1"/>
</dbReference>
<dbReference type="GO" id="GO:0005576">
    <property type="term" value="C:extracellular region"/>
    <property type="evidence" value="ECO:0007669"/>
    <property type="project" value="InterPro"/>
</dbReference>
<comment type="subcellular location">
    <subcellularLocation>
        <location evidence="1">Secreted</location>
        <location evidence="1">Extracellular space</location>
        <location evidence="1">Extracellular matrix</location>
    </subcellularLocation>
</comment>
<keyword evidence="9" id="KW-1015">Disulfide bond</keyword>
<evidence type="ECO:0000256" key="1">
    <source>
        <dbReference type="ARBA" id="ARBA00004498"/>
    </source>
</evidence>
<dbReference type="GeneID" id="119731995"/>
<dbReference type="GO" id="GO:0005509">
    <property type="term" value="F:calcium ion binding"/>
    <property type="evidence" value="ECO:0007669"/>
    <property type="project" value="InterPro"/>
</dbReference>
<name>A0A914ABH9_PATMI</name>
<evidence type="ECO:0000259" key="14">
    <source>
        <dbReference type="PROSITE" id="PS50026"/>
    </source>
</evidence>
<protein>
    <recommendedName>
        <fullName evidence="17">Fibulin-1</fullName>
    </recommendedName>
</protein>
<dbReference type="InterPro" id="IPR049883">
    <property type="entry name" value="NOTCH1_EGF-like"/>
</dbReference>
<dbReference type="InterPro" id="IPR000742">
    <property type="entry name" value="EGF"/>
</dbReference>
<evidence type="ECO:0000313" key="16">
    <source>
        <dbReference type="Proteomes" id="UP000887568"/>
    </source>
</evidence>
<evidence type="ECO:0000256" key="10">
    <source>
        <dbReference type="ARBA" id="ARBA00023180"/>
    </source>
</evidence>
<keyword evidence="8" id="KW-0106">Calcium</keyword>
<evidence type="ECO:0000256" key="8">
    <source>
        <dbReference type="ARBA" id="ARBA00022837"/>
    </source>
</evidence>
<evidence type="ECO:0000256" key="7">
    <source>
        <dbReference type="ARBA" id="ARBA00022737"/>
    </source>
</evidence>
<proteinExistence type="inferred from homology"/>
<dbReference type="Pfam" id="PF22914">
    <property type="entry name" value="Fibulin_C"/>
    <property type="match status" value="1"/>
</dbReference>
<dbReference type="RefSeq" id="XP_038061265.1">
    <property type="nucleotide sequence ID" value="XM_038205337.1"/>
</dbReference>
<evidence type="ECO:0000256" key="4">
    <source>
        <dbReference type="ARBA" id="ARBA00022530"/>
    </source>
</evidence>
<dbReference type="InterPro" id="IPR055088">
    <property type="entry name" value="Fibulin_C"/>
</dbReference>
<dbReference type="OMA" id="VQQKFER"/>
<dbReference type="EnsemblMetazoa" id="XM_038205336.1">
    <property type="protein sequence ID" value="XP_038061264.1"/>
    <property type="gene ID" value="LOC119731995"/>
</dbReference>
<dbReference type="InterPro" id="IPR009030">
    <property type="entry name" value="Growth_fac_rcpt_cys_sf"/>
</dbReference>
<dbReference type="OrthoDB" id="10022113at2759"/>
<keyword evidence="4" id="KW-0272">Extracellular matrix</keyword>
<dbReference type="SUPFAM" id="SSF57184">
    <property type="entry name" value="Growth factor receptor domain"/>
    <property type="match status" value="3"/>
</dbReference>
<dbReference type="InterPro" id="IPR000152">
    <property type="entry name" value="EGF-type_Asp/Asn_hydroxyl_site"/>
</dbReference>
<dbReference type="InterPro" id="IPR001881">
    <property type="entry name" value="EGF-like_Ca-bd_dom"/>
</dbReference>
<dbReference type="PROSITE" id="PS01187">
    <property type="entry name" value="EGF_CA"/>
    <property type="match status" value="3"/>
</dbReference>
<comment type="caution">
    <text evidence="11">Lacks conserved residue(s) required for the propagation of feature annotation.</text>
</comment>
<feature type="domain" description="Anaphylatoxin-like" evidence="13">
    <location>
        <begin position="112"/>
        <end position="143"/>
    </location>
</feature>
<sequence length="868" mass="96895">MWHQVASVLLAFLITANAVQLQHSISICCDVGAEYANEHSSCEAIDSEPVPDMGPMEDEDIQDCHVMMRSCCIKQLQRNMCFDGLFTRANIGSCDRVQGDSCGSIEKTCCECCELGIKAFHESAPCDGTDLGTECDFAFRDCCGRASSNNDMDECTLARENNHRLCSSKCVNLITSFVCECPVGYVLAAADNMTCIRDREEPANACDESPCEQRCQPNGSSYVCGCNDGYELQENGYSCLENNPPPSLGCLYASCDYACRSVDASSYECYCDTGYDLDSDGTTCIDLNECEEIIDICPAGHVCSNTDGSYACNPDCTTGLTYNVETSLCEDIDECQEENVCPLHKRCQNYRGGFYCETTRCAEGEQFVFDESNNIQCRDVDECARGTHNCQDGFRCDNSPGSFRCTRISPCGTGYTVNSLTQQCRDIDECLQDTDDCPPEFYCQNTMGSYKCRPCRQGFKADSADGCTRDINECEEQADVCPRGQACVNTYGSYRCNPACPQGFQYSVIYRECRDINECALGTDDCQANQVCQNREGAYECGCRNGMEFNEVTRECDDINECETNTNNCRYNEQCHNTVGSFACQQRCQLNYRYVEEEGCVDVNECEQAQYPCFGNSQCVNVPGSYRCQQCPRGQIANRDTRRCEDVDECKYQGASCMGGCVNTFGSYMCTCPNGYELLNRFNCRDINECRRNIHNCSSQSACFDTRGGFKCKNIQCPQYYRKEINGDEVRCVKVTLCPNNDFNCVDDPVKLITYNKIALPSLTRELRQPLQLLRLQIGDLTVSQANGLRFVLTQGNELGLFSVTKDLNRDRLGNWFATGTLYLERAVTGPFETDLRLEMQLFSTTQENQLLSVTTAVFSIDVSPNSF</sequence>
<feature type="chain" id="PRO_5038275678" description="Fibulin-1" evidence="12">
    <location>
        <begin position="19"/>
        <end position="868"/>
    </location>
</feature>
<keyword evidence="10" id="KW-0325">Glycoprotein</keyword>
<keyword evidence="3" id="KW-0964">Secreted</keyword>
<dbReference type="SMART" id="SM00181">
    <property type="entry name" value="EGF"/>
    <property type="match status" value="13"/>
</dbReference>
<evidence type="ECO:0000256" key="6">
    <source>
        <dbReference type="ARBA" id="ARBA00022729"/>
    </source>
</evidence>
<dbReference type="PROSITE" id="PS00010">
    <property type="entry name" value="ASX_HYDROXYL"/>
    <property type="match status" value="2"/>
</dbReference>
<evidence type="ECO:0000313" key="15">
    <source>
        <dbReference type="EnsemblMetazoa" id="XP_038061265.1"/>
    </source>
</evidence>
<keyword evidence="5 11" id="KW-0245">EGF-like domain</keyword>
<dbReference type="PROSITE" id="PS01186">
    <property type="entry name" value="EGF_2"/>
    <property type="match status" value="1"/>
</dbReference>
<dbReference type="FunFam" id="2.10.25.10:FF:000139">
    <property type="entry name" value="Fibulin-1"/>
    <property type="match status" value="1"/>
</dbReference>
<dbReference type="RefSeq" id="XP_038061267.1">
    <property type="nucleotide sequence ID" value="XM_038205339.1"/>
</dbReference>
<evidence type="ECO:0000256" key="9">
    <source>
        <dbReference type="ARBA" id="ARBA00023157"/>
    </source>
</evidence>
<comment type="similarity">
    <text evidence="2">Belongs to the fibulin family.</text>
</comment>
<evidence type="ECO:0000256" key="12">
    <source>
        <dbReference type="SAM" id="SignalP"/>
    </source>
</evidence>
<dbReference type="PANTHER" id="PTHR24050:SF28">
    <property type="entry name" value="UROMODULIN-LIKE"/>
    <property type="match status" value="1"/>
</dbReference>
<reference evidence="15" key="1">
    <citation type="submission" date="2022-11" db="UniProtKB">
        <authorList>
            <consortium name="EnsemblMetazoa"/>
        </authorList>
    </citation>
    <scope>IDENTIFICATION</scope>
</reference>
<dbReference type="FunFam" id="2.10.25.10:FF:000005">
    <property type="entry name" value="Fibrillin 2"/>
    <property type="match status" value="2"/>
</dbReference>
<evidence type="ECO:0000256" key="11">
    <source>
        <dbReference type="PROSITE-ProRule" id="PRU00076"/>
    </source>
</evidence>
<dbReference type="AlphaFoldDB" id="A0A914ABH9"/>
<dbReference type="Pfam" id="PF07645">
    <property type="entry name" value="EGF_CA"/>
    <property type="match status" value="11"/>
</dbReference>
<evidence type="ECO:0000256" key="2">
    <source>
        <dbReference type="ARBA" id="ARBA00006127"/>
    </source>
</evidence>
<dbReference type="SUPFAM" id="SSF57196">
    <property type="entry name" value="EGF/Laminin"/>
    <property type="match status" value="4"/>
</dbReference>
<organism evidence="15 16">
    <name type="scientific">Patiria miniata</name>
    <name type="common">Bat star</name>
    <name type="synonym">Asterina miniata</name>
    <dbReference type="NCBI Taxonomy" id="46514"/>
    <lineage>
        <taxon>Eukaryota</taxon>
        <taxon>Metazoa</taxon>
        <taxon>Echinodermata</taxon>
        <taxon>Eleutherozoa</taxon>
        <taxon>Asterozoa</taxon>
        <taxon>Asteroidea</taxon>
        <taxon>Valvatacea</taxon>
        <taxon>Valvatida</taxon>
        <taxon>Asterinidae</taxon>
        <taxon>Patiria</taxon>
    </lineage>
</organism>
<evidence type="ECO:0008006" key="17">
    <source>
        <dbReference type="Google" id="ProtNLM"/>
    </source>
</evidence>
<feature type="domain" description="EGF-like" evidence="14">
    <location>
        <begin position="515"/>
        <end position="557"/>
    </location>
</feature>
<dbReference type="EnsemblMetazoa" id="XM_038205337.1">
    <property type="protein sequence ID" value="XP_038061265.1"/>
    <property type="gene ID" value="LOC119731995"/>
</dbReference>
<dbReference type="PROSITE" id="PS01178">
    <property type="entry name" value="ANAPHYLATOXIN_2"/>
    <property type="match status" value="1"/>
</dbReference>
<dbReference type="FunFam" id="2.10.25.10:FF:000038">
    <property type="entry name" value="Fibrillin 2"/>
    <property type="match status" value="2"/>
</dbReference>
<keyword evidence="6 12" id="KW-0732">Signal</keyword>
<dbReference type="SMART" id="SM00179">
    <property type="entry name" value="EGF_CA"/>
    <property type="match status" value="12"/>
</dbReference>
<dbReference type="Proteomes" id="UP000887568">
    <property type="component" value="Unplaced"/>
</dbReference>
<accession>A0A914ABH9</accession>
<evidence type="ECO:0000259" key="13">
    <source>
        <dbReference type="PROSITE" id="PS01178"/>
    </source>
</evidence>
<evidence type="ECO:0000256" key="5">
    <source>
        <dbReference type="ARBA" id="ARBA00022536"/>
    </source>
</evidence>
<feature type="signal peptide" evidence="12">
    <location>
        <begin position="1"/>
        <end position="18"/>
    </location>
</feature>
<dbReference type="CDD" id="cd00054">
    <property type="entry name" value="EGF_CA"/>
    <property type="match status" value="3"/>
</dbReference>
<dbReference type="InterPro" id="IPR000020">
    <property type="entry name" value="Anaphylatoxin/fibulin"/>
</dbReference>
<keyword evidence="7" id="KW-0677">Repeat</keyword>